<sequence length="200" mass="21661">MLAGATPWRFESSPGHQGHRRLTTCEHQTRQGGFFCARRHAAQKKFRPPRPRARASRRPSLDYAALKLLHVTAAAAWVSGLLGAALGVALHRAMDSAAGRSVLASLRSWHRWVTTPAMLVVLGCGGYIALQAGWIVMHWLQIKLVLVASLVVMQVLLDHALGRIVRAQAPSPLPMVLRQAALLTLLAALAIVGLALAKPF</sequence>
<keyword evidence="2" id="KW-0812">Transmembrane</keyword>
<protein>
    <submittedName>
        <fullName evidence="3">Uncharacterized protein</fullName>
    </submittedName>
</protein>
<dbReference type="UniPathway" id="UPA00251">
    <property type="reaction ID" value="UER00324"/>
</dbReference>
<feature type="transmembrane region" description="Helical" evidence="2">
    <location>
        <begin position="68"/>
        <end position="91"/>
    </location>
</feature>
<proteinExistence type="predicted"/>
<dbReference type="AlphaFoldDB" id="A0A290XDN4"/>
<gene>
    <name evidence="3" type="ORF">CNR27_07205</name>
</gene>
<dbReference type="GO" id="GO:0006782">
    <property type="term" value="P:protoporphyrinogen IX biosynthetic process"/>
    <property type="evidence" value="ECO:0007669"/>
    <property type="project" value="UniProtKB-UniPathway"/>
</dbReference>
<feature type="transmembrane region" description="Helical" evidence="2">
    <location>
        <begin position="176"/>
        <end position="197"/>
    </location>
</feature>
<dbReference type="Pfam" id="PF03653">
    <property type="entry name" value="UPF0093"/>
    <property type="match status" value="1"/>
</dbReference>
<organism evidence="3 4">
    <name type="scientific">Luteimonas chenhongjianii</name>
    <dbReference type="NCBI Taxonomy" id="2006110"/>
    <lineage>
        <taxon>Bacteria</taxon>
        <taxon>Pseudomonadati</taxon>
        <taxon>Pseudomonadota</taxon>
        <taxon>Gammaproteobacteria</taxon>
        <taxon>Lysobacterales</taxon>
        <taxon>Lysobacteraceae</taxon>
        <taxon>Luteimonas</taxon>
    </lineage>
</organism>
<evidence type="ECO:0000313" key="4">
    <source>
        <dbReference type="Proteomes" id="UP000218968"/>
    </source>
</evidence>
<dbReference type="KEGG" id="lum:CNR27_07205"/>
<dbReference type="InterPro" id="IPR005265">
    <property type="entry name" value="HemJ-like"/>
</dbReference>
<evidence type="ECO:0000256" key="1">
    <source>
        <dbReference type="SAM" id="MobiDB-lite"/>
    </source>
</evidence>
<feature type="region of interest" description="Disordered" evidence="1">
    <location>
        <begin position="1"/>
        <end position="22"/>
    </location>
</feature>
<dbReference type="EMBL" id="CP023406">
    <property type="protein sequence ID" value="ATD67252.1"/>
    <property type="molecule type" value="Genomic_DNA"/>
</dbReference>
<keyword evidence="2" id="KW-1133">Transmembrane helix</keyword>
<keyword evidence="2" id="KW-0472">Membrane</keyword>
<reference evidence="4" key="1">
    <citation type="submission" date="2017-09" db="EMBL/GenBank/DDBJ databases">
        <title>Luteimonas liuhanmingii sp.nov., isolated from the intestinal contents of Tibetan Plateau Pika in Yushu, Qinghai Province, China.</title>
        <authorList>
            <person name="Gui Z."/>
        </authorList>
    </citation>
    <scope>NUCLEOTIDE SEQUENCE [LARGE SCALE GENOMIC DNA]</scope>
    <source>
        <strain evidence="4">100111</strain>
    </source>
</reference>
<feature type="transmembrane region" description="Helical" evidence="2">
    <location>
        <begin position="112"/>
        <end position="130"/>
    </location>
</feature>
<feature type="transmembrane region" description="Helical" evidence="2">
    <location>
        <begin position="136"/>
        <end position="156"/>
    </location>
</feature>
<keyword evidence="4" id="KW-1185">Reference proteome</keyword>
<evidence type="ECO:0000313" key="3">
    <source>
        <dbReference type="EMBL" id="ATD67252.1"/>
    </source>
</evidence>
<accession>A0A290XDN4</accession>
<evidence type="ECO:0000256" key="2">
    <source>
        <dbReference type="SAM" id="Phobius"/>
    </source>
</evidence>
<name>A0A290XDN4_9GAMM</name>
<dbReference type="Proteomes" id="UP000218968">
    <property type="component" value="Chromosome"/>
</dbReference>